<feature type="compositionally biased region" description="Polar residues" evidence="6">
    <location>
        <begin position="61"/>
        <end position="71"/>
    </location>
</feature>
<feature type="region of interest" description="Disordered" evidence="6">
    <location>
        <begin position="1"/>
        <end position="129"/>
    </location>
</feature>
<evidence type="ECO:0000256" key="1">
    <source>
        <dbReference type="ARBA" id="ARBA00004123"/>
    </source>
</evidence>
<evidence type="ECO:0000256" key="4">
    <source>
        <dbReference type="ARBA" id="ARBA00023043"/>
    </source>
</evidence>
<name>A0A0F4G8A1_9PEZI</name>
<accession>A0A0F4G8A1</accession>
<dbReference type="EMBL" id="LAFY01004315">
    <property type="protein sequence ID" value="KJX93247.1"/>
    <property type="molecule type" value="Genomic_DNA"/>
</dbReference>
<dbReference type="InterPro" id="IPR038753">
    <property type="entry name" value="NFKBIL1"/>
</dbReference>
<dbReference type="GO" id="GO:0005634">
    <property type="term" value="C:nucleus"/>
    <property type="evidence" value="ECO:0007669"/>
    <property type="project" value="UniProtKB-SubCell"/>
</dbReference>
<comment type="subcellular location">
    <subcellularLocation>
        <location evidence="1">Nucleus</location>
    </subcellularLocation>
</comment>
<sequence length="398" mass="45712">MPSIEESKRQVKAGLASQRDAVDHDAILASLEAEIDRHNGMSKSRSQKGGDDEQRIHDGSSTRFRFKSGTSDPRKRKRSSREHGERRHRKHRHKSHDPPQEDGPRYGAAHPFAREPVAPTHDGREDPSAAFRDSLFDALADDEGAAYWESVYSQPIHVYPRPTIQTPKGELEEMNDEQYAAYVQMRMWEKKNPQIVLERERKEKQKREDEEERVRKREEFIRRKERAAWERSHKDGARKFAGVDSDGEDDYEYVIDPSGASKRSTDGSSQDEYRNAWSTYLAAWGQLKLDLEQASNVPKAGDGAPEPVVKPAKRIPWPVLESKPTTRPNIESFMRNAPRSKDGPTTLQTLKSERVKWHPDKIQQRFRGGVDEGTMEVVTGIFHVVDDLLEVERKREQG</sequence>
<feature type="region of interest" description="Disordered" evidence="6">
    <location>
        <begin position="321"/>
        <end position="345"/>
    </location>
</feature>
<organism evidence="7 8">
    <name type="scientific">Zymoseptoria brevis</name>
    <dbReference type="NCBI Taxonomy" id="1047168"/>
    <lineage>
        <taxon>Eukaryota</taxon>
        <taxon>Fungi</taxon>
        <taxon>Dikarya</taxon>
        <taxon>Ascomycota</taxon>
        <taxon>Pezizomycotina</taxon>
        <taxon>Dothideomycetes</taxon>
        <taxon>Dothideomycetidae</taxon>
        <taxon>Mycosphaerellales</taxon>
        <taxon>Mycosphaerellaceae</taxon>
        <taxon>Zymoseptoria</taxon>
    </lineage>
</organism>
<feature type="compositionally biased region" description="Basic residues" evidence="6">
    <location>
        <begin position="74"/>
        <end position="95"/>
    </location>
</feature>
<evidence type="ECO:0000256" key="2">
    <source>
        <dbReference type="ARBA" id="ARBA00022553"/>
    </source>
</evidence>
<evidence type="ECO:0000256" key="3">
    <source>
        <dbReference type="ARBA" id="ARBA00022737"/>
    </source>
</evidence>
<proteinExistence type="predicted"/>
<gene>
    <name evidence="7" type="ORF">TI39_contig4356g00005</name>
</gene>
<keyword evidence="2" id="KW-0597">Phosphoprotein</keyword>
<dbReference type="AlphaFoldDB" id="A0A0F4G8A1"/>
<keyword evidence="5" id="KW-0539">Nucleus</keyword>
<protein>
    <submittedName>
        <fullName evidence="7">Uncharacterized protein</fullName>
    </submittedName>
</protein>
<evidence type="ECO:0000313" key="8">
    <source>
        <dbReference type="Proteomes" id="UP000033647"/>
    </source>
</evidence>
<reference evidence="7 8" key="1">
    <citation type="submission" date="2015-03" db="EMBL/GenBank/DDBJ databases">
        <title>RNA-seq based gene annotation and comparative genomics of four Zymoseptoria species reveal species-specific pathogenicity related genes and transposable element activity.</title>
        <authorList>
            <person name="Grandaubert J."/>
            <person name="Bhattacharyya A."/>
            <person name="Stukenbrock E.H."/>
        </authorList>
    </citation>
    <scope>NUCLEOTIDE SEQUENCE [LARGE SCALE GENOMIC DNA]</scope>
    <source>
        <strain evidence="7 8">Zb18110</strain>
    </source>
</reference>
<keyword evidence="8" id="KW-1185">Reference proteome</keyword>
<dbReference type="PANTHER" id="PTHR15263:SF1">
    <property type="entry name" value="NF-KAPPA-B INHIBITOR-LIKE PROTEIN 1"/>
    <property type="match status" value="1"/>
</dbReference>
<keyword evidence="4" id="KW-0040">ANK repeat</keyword>
<feature type="compositionally biased region" description="Basic and acidic residues" evidence="6">
    <location>
        <begin position="48"/>
        <end position="60"/>
    </location>
</feature>
<dbReference type="Proteomes" id="UP000033647">
    <property type="component" value="Unassembled WGS sequence"/>
</dbReference>
<evidence type="ECO:0000313" key="7">
    <source>
        <dbReference type="EMBL" id="KJX93247.1"/>
    </source>
</evidence>
<evidence type="ECO:0000256" key="5">
    <source>
        <dbReference type="ARBA" id="ARBA00023242"/>
    </source>
</evidence>
<comment type="caution">
    <text evidence="7">The sequence shown here is derived from an EMBL/GenBank/DDBJ whole genome shotgun (WGS) entry which is preliminary data.</text>
</comment>
<dbReference type="PANTHER" id="PTHR15263">
    <property type="entry name" value="I-KAPPA-B-LIKE PROTEIN IKBL"/>
    <property type="match status" value="1"/>
</dbReference>
<dbReference type="OrthoDB" id="412109at2759"/>
<keyword evidence="3" id="KW-0677">Repeat</keyword>
<dbReference type="GO" id="GO:0043124">
    <property type="term" value="P:negative regulation of canonical NF-kappaB signal transduction"/>
    <property type="evidence" value="ECO:0007669"/>
    <property type="project" value="InterPro"/>
</dbReference>
<evidence type="ECO:0000256" key="6">
    <source>
        <dbReference type="SAM" id="MobiDB-lite"/>
    </source>
</evidence>